<dbReference type="EMBL" id="RZGY01000001">
    <property type="protein sequence ID" value="RUQ86848.1"/>
    <property type="molecule type" value="Genomic_DNA"/>
</dbReference>
<gene>
    <name evidence="2" type="ORF">ELQ93_07825</name>
</gene>
<proteinExistence type="predicted"/>
<feature type="transmembrane region" description="Helical" evidence="1">
    <location>
        <begin position="21"/>
        <end position="44"/>
    </location>
</feature>
<evidence type="ECO:0000313" key="3">
    <source>
        <dbReference type="Proteomes" id="UP000268291"/>
    </source>
</evidence>
<name>A0ABY0C9X5_9MICO</name>
<keyword evidence="1" id="KW-0812">Transmembrane</keyword>
<dbReference type="InterPro" id="IPR023833">
    <property type="entry name" value="Signal_pept_SipW-depend-type"/>
</dbReference>
<accession>A0ABY0C9X5</accession>
<protein>
    <recommendedName>
        <fullName evidence="4">Ribosomally synthesized peptide with SipW-like signal peptide</fullName>
    </recommendedName>
</protein>
<evidence type="ECO:0000256" key="1">
    <source>
        <dbReference type="SAM" id="Phobius"/>
    </source>
</evidence>
<sequence length="218" mass="22635">MIVVRHTDHDDENRRHRRWWFRARALLSGGLVLGIGTAVTVAAWNDSEYVDTTITAGTFQIEGSTSSATAGYTDHAVSTAPATLSYSSPVTAITPGTTTYASFWVRTKATSVAGTVTLQTPTFGASTGLQSTLTYGVRLLTTAQTCGAAAFSPTPLGTTIVATGTTLNATLTAPSPVISAAGGLVHQYCFAITLPTTADNTVQGLSAVPTWQFLATAT</sequence>
<keyword evidence="1" id="KW-1133">Transmembrane helix</keyword>
<dbReference type="Proteomes" id="UP000268291">
    <property type="component" value="Unassembled WGS sequence"/>
</dbReference>
<evidence type="ECO:0000313" key="2">
    <source>
        <dbReference type="EMBL" id="RUQ86848.1"/>
    </source>
</evidence>
<evidence type="ECO:0008006" key="4">
    <source>
        <dbReference type="Google" id="ProtNLM"/>
    </source>
</evidence>
<organism evidence="2 3">
    <name type="scientific">Labedella gwakjiensis</name>
    <dbReference type="NCBI Taxonomy" id="390269"/>
    <lineage>
        <taxon>Bacteria</taxon>
        <taxon>Bacillati</taxon>
        <taxon>Actinomycetota</taxon>
        <taxon>Actinomycetes</taxon>
        <taxon>Micrococcales</taxon>
        <taxon>Microbacteriaceae</taxon>
        <taxon>Labedella</taxon>
    </lineage>
</organism>
<comment type="caution">
    <text evidence="2">The sequence shown here is derived from an EMBL/GenBank/DDBJ whole genome shotgun (WGS) entry which is preliminary data.</text>
</comment>
<keyword evidence="3" id="KW-1185">Reference proteome</keyword>
<reference evidence="2 3" key="1">
    <citation type="submission" date="2018-12" db="EMBL/GenBank/DDBJ databases">
        <authorList>
            <person name="hu s."/>
            <person name="Xu Y."/>
            <person name="Xu B."/>
            <person name="Li F."/>
        </authorList>
    </citation>
    <scope>NUCLEOTIDE SEQUENCE [LARGE SCALE GENOMIC DNA]</scope>
    <source>
        <strain evidence="2 3">KSW2-17</strain>
    </source>
</reference>
<dbReference type="NCBIfam" id="TIGR04088">
    <property type="entry name" value="cognate_SipW"/>
    <property type="match status" value="1"/>
</dbReference>
<keyword evidence="1" id="KW-0472">Membrane</keyword>